<dbReference type="InterPro" id="IPR005887">
    <property type="entry name" value="GH92_a_mannosidase_put"/>
</dbReference>
<dbReference type="AlphaFoldDB" id="Q3BQL9"/>
<feature type="domain" description="Glycosyl hydrolase family 92" evidence="1">
    <location>
        <begin position="310"/>
        <end position="777"/>
    </location>
</feature>
<dbReference type="FunFam" id="3.30.2080.10:FF:000001">
    <property type="entry name" value="Alpha-1,2-mannosidase subfamily"/>
    <property type="match status" value="1"/>
</dbReference>
<dbReference type="Proteomes" id="UP000007069">
    <property type="component" value="Chromosome"/>
</dbReference>
<proteinExistence type="predicted"/>
<dbReference type="NCBIfam" id="TIGR01180">
    <property type="entry name" value="aman2_put"/>
    <property type="match status" value="1"/>
</dbReference>
<dbReference type="KEGG" id="xcv:XCV3213"/>
<dbReference type="InterPro" id="IPR041371">
    <property type="entry name" value="GH92_N"/>
</dbReference>
<evidence type="ECO:0000313" key="4">
    <source>
        <dbReference type="Proteomes" id="UP000007069"/>
    </source>
</evidence>
<dbReference type="InterPro" id="IPR006311">
    <property type="entry name" value="TAT_signal"/>
</dbReference>
<evidence type="ECO:0000259" key="1">
    <source>
        <dbReference type="Pfam" id="PF07971"/>
    </source>
</evidence>
<keyword evidence="3" id="KW-0378">Hydrolase</keyword>
<dbReference type="Gene3D" id="1.20.1050.60">
    <property type="entry name" value="alpha-1,2-mannosidase"/>
    <property type="match status" value="1"/>
</dbReference>
<dbReference type="Pfam" id="PF07971">
    <property type="entry name" value="Glyco_hydro_92"/>
    <property type="match status" value="1"/>
</dbReference>
<dbReference type="GO" id="GO:0030246">
    <property type="term" value="F:carbohydrate binding"/>
    <property type="evidence" value="ECO:0007669"/>
    <property type="project" value="InterPro"/>
</dbReference>
<gene>
    <name evidence="3" type="ordered locus">XCV3213</name>
</gene>
<dbReference type="FunFam" id="1.20.1050.60:FF:000001">
    <property type="entry name" value="Putative alpha-1,2-mannosidase"/>
    <property type="match status" value="1"/>
</dbReference>
<dbReference type="InterPro" id="IPR008928">
    <property type="entry name" value="6-hairpin_glycosidase_sf"/>
</dbReference>
<reference evidence="3 4" key="1">
    <citation type="journal article" date="2005" name="J. Bacteriol.">
        <title>Insights into genome plasticity and pathogenicity of the plant pathogenic Bacterium Xanthomonas campestris pv. vesicatoria revealed by the complete genome sequence.</title>
        <authorList>
            <person name="Thieme F."/>
            <person name="Koebnik R."/>
            <person name="Bekel T."/>
            <person name="Berger C."/>
            <person name="Boch J."/>
            <person name="Buettner D."/>
            <person name="Caldana C."/>
            <person name="Gaigalat L."/>
            <person name="Goesmann A."/>
            <person name="Kay S."/>
            <person name="Kirchner O."/>
            <person name="Lanz C."/>
            <person name="Linke B."/>
            <person name="McHardy A.C."/>
            <person name="Meyer F."/>
            <person name="Mittenhuber G."/>
            <person name="Nies D.H."/>
            <person name="Niesbach-Kloesgen U."/>
            <person name="Patschkowski T."/>
            <person name="Rueckert C."/>
            <person name="Rupp O."/>
            <person name="Schneicker S."/>
            <person name="Schuster S.C."/>
            <person name="Vorhoelter F.J."/>
            <person name="Weber E."/>
            <person name="Puehler A."/>
            <person name="Bonas U."/>
            <person name="Bartels D."/>
            <person name="Kaiser O."/>
        </authorList>
    </citation>
    <scope>NUCLEOTIDE SEQUENCE [LARGE SCALE GENOMIC DNA]</scope>
    <source>
        <strain evidence="3 4">85-10</strain>
    </source>
</reference>
<dbReference type="GO" id="GO:0005829">
    <property type="term" value="C:cytosol"/>
    <property type="evidence" value="ECO:0007669"/>
    <property type="project" value="TreeGrafter"/>
</dbReference>
<dbReference type="SUPFAM" id="SSF48208">
    <property type="entry name" value="Six-hairpin glycosidases"/>
    <property type="match status" value="1"/>
</dbReference>
<dbReference type="CAZy" id="GH92">
    <property type="family name" value="Glycoside Hydrolase Family 92"/>
</dbReference>
<dbReference type="Pfam" id="PF17678">
    <property type="entry name" value="Glyco_hydro_92N"/>
    <property type="match status" value="1"/>
</dbReference>
<dbReference type="HOGENOM" id="CLU_003690_2_2_6"/>
<dbReference type="EMBL" id="AM039952">
    <property type="protein sequence ID" value="CAJ24944.1"/>
    <property type="molecule type" value="Genomic_DNA"/>
</dbReference>
<dbReference type="PANTHER" id="PTHR12143">
    <property type="entry name" value="PEPTIDE N-GLYCANASE PNGASE -RELATED"/>
    <property type="match status" value="1"/>
</dbReference>
<dbReference type="eggNOG" id="COG3537">
    <property type="taxonomic scope" value="Bacteria"/>
</dbReference>
<feature type="domain" description="Glycosyl hydrolase family 92 N-terminal" evidence="2">
    <location>
        <begin position="63"/>
        <end position="304"/>
    </location>
</feature>
<accession>Q3BQL9</accession>
<dbReference type="GO" id="GO:0000224">
    <property type="term" value="F:peptide-N4-(N-acetyl-beta-glucosaminyl)asparagine amidase activity"/>
    <property type="evidence" value="ECO:0007669"/>
    <property type="project" value="TreeGrafter"/>
</dbReference>
<dbReference type="Gene3D" id="2.70.98.10">
    <property type="match status" value="1"/>
</dbReference>
<protein>
    <submittedName>
        <fullName evidence="3">Putative sugar hydrolase</fullName>
    </submittedName>
</protein>
<dbReference type="PANTHER" id="PTHR12143:SF39">
    <property type="entry name" value="SECRETED PROTEIN"/>
    <property type="match status" value="1"/>
</dbReference>
<organism evidence="4">
    <name type="scientific">Xanthomonas euvesicatoria pv. vesicatoria (strain 85-10)</name>
    <name type="common">Xanthomonas campestris pv. vesicatoria</name>
    <dbReference type="NCBI Taxonomy" id="316273"/>
    <lineage>
        <taxon>Bacteria</taxon>
        <taxon>Pseudomonadati</taxon>
        <taxon>Pseudomonadota</taxon>
        <taxon>Gammaproteobacteria</taxon>
        <taxon>Lysobacterales</taxon>
        <taxon>Lysobacteraceae</taxon>
        <taxon>Xanthomonas</taxon>
    </lineage>
</organism>
<dbReference type="PROSITE" id="PS51318">
    <property type="entry name" value="TAT"/>
    <property type="match status" value="1"/>
</dbReference>
<dbReference type="GO" id="GO:0005975">
    <property type="term" value="P:carbohydrate metabolic process"/>
    <property type="evidence" value="ECO:0007669"/>
    <property type="project" value="InterPro"/>
</dbReference>
<dbReference type="InterPro" id="IPR014718">
    <property type="entry name" value="GH-type_carb-bd"/>
</dbReference>
<evidence type="ECO:0000313" key="3">
    <source>
        <dbReference type="EMBL" id="CAJ24944.1"/>
    </source>
</evidence>
<dbReference type="STRING" id="456327.BJD11_06745"/>
<dbReference type="InterPro" id="IPR050883">
    <property type="entry name" value="PNGase"/>
</dbReference>
<dbReference type="Gene3D" id="1.20.1610.10">
    <property type="entry name" value="alpha-1,2-mannosidases domains"/>
    <property type="match status" value="1"/>
</dbReference>
<dbReference type="InterPro" id="IPR012939">
    <property type="entry name" value="Glyco_hydro_92"/>
</dbReference>
<dbReference type="Gene3D" id="3.30.2080.10">
    <property type="entry name" value="GH92 mannosidase domain"/>
    <property type="match status" value="1"/>
</dbReference>
<dbReference type="GO" id="GO:0006516">
    <property type="term" value="P:glycoprotein catabolic process"/>
    <property type="evidence" value="ECO:0007669"/>
    <property type="project" value="TreeGrafter"/>
</dbReference>
<sequence>MRVRRTHLATSEITHMATRRDFLQGAIAAALFGSVGLPGRARARAGNYALPADARARADLTRHVDVFIGTGGHGHTFPGATLPFGMVQLSPDTYNAVWDSCSGYHESDGSIMGFSHTHLSGTGIGDMLDVLLVPATGEVKLVPGPLDTPDAGYRSRYDHADEAASPGYYRVRLKDSGVHAELTATARAGLHRYHFPKGKPAHVLLDLCHGMQDKPEIATRVSDAQLRVVDERTLTGGRRVYQWAKGRYIYFAMRLSRPFKHVQLYNEDQPLAAGTRSTDGTHLKAALHYPDAADAPLLIKVGISAVSADNALANLDAELPDFDFARVHAQAVAAWEKELARVRIDSDDDAQRRIFYTGLYHSLLAPTLFSDVDNRYRGMDLQIHTAPKGYNNYSTYSLWDTYRAAHPLLTLAQPERVPDLVQCLVRGANECPDGVGIWPLQGVETGCMIGYHSAVVLAEAHAKGFTGIDYKAAWPAYRKRAMDDTTHGLGEYRRLGYIPADKVDESVSRTLEYAYDDWACAHLAQAAGASADARTLRERSRNYRNVFNRDSGFVQARLADGSWATPFDPRGMGHIAKWRDFTESNAWQATFLNQHDLYGYMELYGGRDGFVAKLDELFSTSSELPADAPPDIDGMVGQYAHGNEPSHHVAYLFAYAGQPYKTQAMVRRLLREQYHDARNGLSGNEDCGQMSAWFVLSALGLYAVDPVSGNYIVGSPLFKRATLDVGNGRTLRIVAKDNSAQNVYVQSLTFNGKSLTRAWLRHTELAAGGTLEFAMGPKPNPAFGADKKDLPPSFA</sequence>
<evidence type="ECO:0000259" key="2">
    <source>
        <dbReference type="Pfam" id="PF17678"/>
    </source>
</evidence>
<name>Q3BQL9_XANE5</name>